<accession>A0ABY4HYE9</accession>
<name>A0ABY4HYE9_CHIFI</name>
<organism evidence="1 2">
    <name type="scientific">Chitinophaga filiformis</name>
    <name type="common">Myxococcus filiformis</name>
    <name type="synonym">Flexibacter filiformis</name>
    <dbReference type="NCBI Taxonomy" id="104663"/>
    <lineage>
        <taxon>Bacteria</taxon>
        <taxon>Pseudomonadati</taxon>
        <taxon>Bacteroidota</taxon>
        <taxon>Chitinophagia</taxon>
        <taxon>Chitinophagales</taxon>
        <taxon>Chitinophagaceae</taxon>
        <taxon>Chitinophaga</taxon>
    </lineage>
</organism>
<reference evidence="1 2" key="1">
    <citation type="submission" date="2022-04" db="EMBL/GenBank/DDBJ databases">
        <title>The arsenic-methylating capacity of Chitinophaga filiformis YT5 during chitin decomposition.</title>
        <authorList>
            <person name="Chen G."/>
            <person name="Liang Y."/>
        </authorList>
    </citation>
    <scope>NUCLEOTIDE SEQUENCE [LARGE SCALE GENOMIC DNA]</scope>
    <source>
        <strain evidence="1 2">YT5</strain>
    </source>
</reference>
<proteinExistence type="predicted"/>
<dbReference type="RefSeq" id="WP_247810837.1">
    <property type="nucleotide sequence ID" value="NZ_CP095855.1"/>
</dbReference>
<keyword evidence="2" id="KW-1185">Reference proteome</keyword>
<sequence length="246" mass="28255">MLPITKRKLADEYGIDYDIATFFADRTPPDNNHFWKGKYVYLPNSLGYTIIPFLFDLQYKLGVERPILLDEKHIRLMEDGFDLMAKYEIKQISYEDFIGACKVLYAPTVANSIFFNDLLLHLNNEKTLQYTLGTSVKALDRADAFFFTLCDIPVEEQLLQRIIQAWSCVKVNALILDDISDLESDKINGEENSIIELGGTEVALDKIQSMFKENVLSLAGINNKLARYFETIMVHLQKRLNFNTSS</sequence>
<gene>
    <name evidence="1" type="ORF">MYF79_26160</name>
</gene>
<protein>
    <submittedName>
        <fullName evidence="1">Uncharacterized protein</fullName>
    </submittedName>
</protein>
<dbReference type="EMBL" id="CP095855">
    <property type="protein sequence ID" value="UPK68443.1"/>
    <property type="molecule type" value="Genomic_DNA"/>
</dbReference>
<evidence type="ECO:0000313" key="2">
    <source>
        <dbReference type="Proteomes" id="UP000830198"/>
    </source>
</evidence>
<dbReference type="Proteomes" id="UP000830198">
    <property type="component" value="Chromosome"/>
</dbReference>
<evidence type="ECO:0000313" key="1">
    <source>
        <dbReference type="EMBL" id="UPK68443.1"/>
    </source>
</evidence>